<evidence type="ECO:0000256" key="1">
    <source>
        <dbReference type="SAM" id="MobiDB-lite"/>
    </source>
</evidence>
<evidence type="ECO:0000313" key="4">
    <source>
        <dbReference type="WBParaSite" id="SBAD_0000200901-mRNA-1"/>
    </source>
</evidence>
<dbReference type="Proteomes" id="UP000270296">
    <property type="component" value="Unassembled WGS sequence"/>
</dbReference>
<dbReference type="WBParaSite" id="SBAD_0000200901-mRNA-1">
    <property type="protein sequence ID" value="SBAD_0000200901-mRNA-1"/>
    <property type="gene ID" value="SBAD_0000200901"/>
</dbReference>
<name>A0A183IE75_9BILA</name>
<reference evidence="2 3" key="2">
    <citation type="submission" date="2018-11" db="EMBL/GenBank/DDBJ databases">
        <authorList>
            <consortium name="Pathogen Informatics"/>
        </authorList>
    </citation>
    <scope>NUCLEOTIDE SEQUENCE [LARGE SCALE GENOMIC DNA]</scope>
</reference>
<accession>A0A183IE75</accession>
<feature type="compositionally biased region" description="Pro residues" evidence="1">
    <location>
        <begin position="101"/>
        <end position="111"/>
    </location>
</feature>
<proteinExistence type="predicted"/>
<gene>
    <name evidence="2" type="ORF">SBAD_LOCUS1919</name>
</gene>
<dbReference type="AlphaFoldDB" id="A0A183IE75"/>
<protein>
    <submittedName>
        <fullName evidence="2 4">Uncharacterized protein</fullName>
    </submittedName>
</protein>
<evidence type="ECO:0000313" key="3">
    <source>
        <dbReference type="Proteomes" id="UP000270296"/>
    </source>
</evidence>
<reference evidence="4" key="1">
    <citation type="submission" date="2016-06" db="UniProtKB">
        <authorList>
            <consortium name="WormBaseParasite"/>
        </authorList>
    </citation>
    <scope>IDENTIFICATION</scope>
</reference>
<organism evidence="4">
    <name type="scientific">Soboliphyme baturini</name>
    <dbReference type="NCBI Taxonomy" id="241478"/>
    <lineage>
        <taxon>Eukaryota</taxon>
        <taxon>Metazoa</taxon>
        <taxon>Ecdysozoa</taxon>
        <taxon>Nematoda</taxon>
        <taxon>Enoplea</taxon>
        <taxon>Dorylaimia</taxon>
        <taxon>Dioctophymatida</taxon>
        <taxon>Dioctophymatoidea</taxon>
        <taxon>Soboliphymatidae</taxon>
        <taxon>Soboliphyme</taxon>
    </lineage>
</organism>
<keyword evidence="3" id="KW-1185">Reference proteome</keyword>
<sequence length="206" mass="21846">MPLRAQSEVEHPIRNPIVPRTVSSTLPLLHPCALYPLAYGIPRSRMPDVASTLPVGFELWNTCANLFCHAMYSGSVLPPHPLSSSAQNFPVGPSGMDTSYLPPPPPPPPLPNVSSDFKEIRPSSHCHQKMMDEESDGGGSAAVSFLERSSVVVPNKRFAGDRPAATHANGGTSVAAVHNDDPTVSAGRTVRSVVDGGTQTSPEDFS</sequence>
<evidence type="ECO:0000313" key="2">
    <source>
        <dbReference type="EMBL" id="VDO95909.1"/>
    </source>
</evidence>
<feature type="region of interest" description="Disordered" evidence="1">
    <location>
        <begin position="88"/>
        <end position="113"/>
    </location>
</feature>
<feature type="compositionally biased region" description="Polar residues" evidence="1">
    <location>
        <begin position="197"/>
        <end position="206"/>
    </location>
</feature>
<feature type="region of interest" description="Disordered" evidence="1">
    <location>
        <begin position="160"/>
        <end position="206"/>
    </location>
</feature>
<dbReference type="EMBL" id="UZAM01007006">
    <property type="protein sequence ID" value="VDO95909.1"/>
    <property type="molecule type" value="Genomic_DNA"/>
</dbReference>